<keyword evidence="3" id="KW-1185">Reference proteome</keyword>
<feature type="compositionally biased region" description="Low complexity" evidence="1">
    <location>
        <begin position="349"/>
        <end position="397"/>
    </location>
</feature>
<gene>
    <name evidence="2" type="ORF">SAMN05216200_10374</name>
</gene>
<evidence type="ECO:0000313" key="2">
    <source>
        <dbReference type="EMBL" id="SHN60461.1"/>
    </source>
</evidence>
<dbReference type="AlphaFoldDB" id="A0A1M7SPN3"/>
<accession>A0A1M7SPN3</accession>
<organism evidence="2 3">
    <name type="scientific">Oceanicella actignis</name>
    <dbReference type="NCBI Taxonomy" id="1189325"/>
    <lineage>
        <taxon>Bacteria</taxon>
        <taxon>Pseudomonadati</taxon>
        <taxon>Pseudomonadota</taxon>
        <taxon>Alphaproteobacteria</taxon>
        <taxon>Rhodobacterales</taxon>
        <taxon>Paracoccaceae</taxon>
        <taxon>Oceanicella</taxon>
    </lineage>
</organism>
<proteinExistence type="predicted"/>
<dbReference type="OrthoDB" id="547419at2"/>
<sequence length="397" mass="43260">MPQQLIVHLGDVKTGSTSIQTILRNRTFDAGGVRVFYPALREAEDEGAQVLAQLALNHNAVAVALRDGDEARAQRLLSRIAAMVADEGADADVVILSAEWFEFVAPERLRDALAAHLPALAPGARLISYVRPHAERVLSAFQENRKLDAFMAGPAGFHERQLRAGTFRYAPRLRRWRAVFGDRFEARAMIRARLRENCVVRDFLGYALDGAPVTLREEPEANRSLSLRQLAFMTLMHRNFVLRPHQARRLSRAMGPDPEGAPLRLPIALIRRIQADYAQDAAETDREFFGAPVLSEALARAHEKAASEPMSLRARDHYAPDELARMRQWALETLAQAPGGAPRPRKPAQAKARAAAGKPRKGPAAPRKPKGPAGAAQGAAAAPGGRPAQGAPKAGEG</sequence>
<feature type="region of interest" description="Disordered" evidence="1">
    <location>
        <begin position="336"/>
        <end position="397"/>
    </location>
</feature>
<dbReference type="RefSeq" id="WP_072746674.1">
    <property type="nucleotide sequence ID" value="NZ_FOHL01000001.1"/>
</dbReference>
<protein>
    <submittedName>
        <fullName evidence="2">Uncharacterized protein</fullName>
    </submittedName>
</protein>
<evidence type="ECO:0000313" key="3">
    <source>
        <dbReference type="Proteomes" id="UP000184066"/>
    </source>
</evidence>
<reference evidence="2 3" key="1">
    <citation type="submission" date="2016-12" db="EMBL/GenBank/DDBJ databases">
        <authorList>
            <person name="Song W.-J."/>
            <person name="Kurnit D.M."/>
        </authorList>
    </citation>
    <scope>NUCLEOTIDE SEQUENCE [LARGE SCALE GENOMIC DNA]</scope>
    <source>
        <strain evidence="2 3">CGMCC 1.10808</strain>
    </source>
</reference>
<dbReference type="Proteomes" id="UP000184066">
    <property type="component" value="Unassembled WGS sequence"/>
</dbReference>
<dbReference type="SUPFAM" id="SSF52540">
    <property type="entry name" value="P-loop containing nucleoside triphosphate hydrolases"/>
    <property type="match status" value="1"/>
</dbReference>
<evidence type="ECO:0000256" key="1">
    <source>
        <dbReference type="SAM" id="MobiDB-lite"/>
    </source>
</evidence>
<dbReference type="STRING" id="1189325.SAMN04488119_10173"/>
<dbReference type="InterPro" id="IPR027417">
    <property type="entry name" value="P-loop_NTPase"/>
</dbReference>
<dbReference type="EMBL" id="FRDL01000003">
    <property type="protein sequence ID" value="SHN60461.1"/>
    <property type="molecule type" value="Genomic_DNA"/>
</dbReference>
<name>A0A1M7SPN3_9RHOB</name>